<evidence type="ECO:0000313" key="13">
    <source>
        <dbReference type="EMBL" id="KAJ9149758.1"/>
    </source>
</evidence>
<dbReference type="Gene3D" id="2.60.40.10">
    <property type="entry name" value="Immunoglobulins"/>
    <property type="match status" value="1"/>
</dbReference>
<keyword evidence="6 8" id="KW-0720">Serine protease</keyword>
<dbReference type="PANTHER" id="PTHR43806:SF66">
    <property type="entry name" value="SERIN ENDOPEPTIDASE"/>
    <property type="match status" value="1"/>
</dbReference>
<keyword evidence="3 8" id="KW-0645">Protease</keyword>
<dbReference type="PRINTS" id="PR00723">
    <property type="entry name" value="SUBTILISIN"/>
</dbReference>
<dbReference type="InterPro" id="IPR000209">
    <property type="entry name" value="Peptidase_S8/S53_dom"/>
</dbReference>
<gene>
    <name evidence="13" type="ORF">NKR23_g4103</name>
</gene>
<evidence type="ECO:0000256" key="7">
    <source>
        <dbReference type="PIRSR" id="PIRSR615500-1"/>
    </source>
</evidence>
<keyword evidence="4 9" id="KW-0732">Signal</keyword>
<feature type="active site" description="Charge relay system" evidence="7 8">
    <location>
        <position position="149"/>
    </location>
</feature>
<dbReference type="InterPro" id="IPR023828">
    <property type="entry name" value="Peptidase_S8_Ser-AS"/>
</dbReference>
<evidence type="ECO:0000256" key="2">
    <source>
        <dbReference type="ARBA" id="ARBA00022512"/>
    </source>
</evidence>
<feature type="domain" description="PA" evidence="11">
    <location>
        <begin position="363"/>
        <end position="428"/>
    </location>
</feature>
<evidence type="ECO:0000259" key="11">
    <source>
        <dbReference type="Pfam" id="PF02225"/>
    </source>
</evidence>
<feature type="domain" description="C5a peptidase/Subtilisin-like protease SBT2-like Fn3-like" evidence="12">
    <location>
        <begin position="599"/>
        <end position="721"/>
    </location>
</feature>
<dbReference type="EMBL" id="JANBVO010000009">
    <property type="protein sequence ID" value="KAJ9149758.1"/>
    <property type="molecule type" value="Genomic_DNA"/>
</dbReference>
<keyword evidence="14" id="KW-1185">Reference proteome</keyword>
<dbReference type="CDD" id="cd07489">
    <property type="entry name" value="Peptidases_S8_5"/>
    <property type="match status" value="1"/>
</dbReference>
<dbReference type="CDD" id="cd02124">
    <property type="entry name" value="PA_PoS1_like"/>
    <property type="match status" value="1"/>
</dbReference>
<dbReference type="InterPro" id="IPR050131">
    <property type="entry name" value="Peptidase_S8_subtilisin-like"/>
</dbReference>
<feature type="active site" description="Charge relay system" evidence="7 8">
    <location>
        <position position="515"/>
    </location>
</feature>
<feature type="chain" id="PRO_5041237588" evidence="9">
    <location>
        <begin position="19"/>
        <end position="898"/>
    </location>
</feature>
<dbReference type="Pfam" id="PF00082">
    <property type="entry name" value="Peptidase_S8"/>
    <property type="match status" value="1"/>
</dbReference>
<dbReference type="GO" id="GO:0006508">
    <property type="term" value="P:proteolysis"/>
    <property type="evidence" value="ECO:0007669"/>
    <property type="project" value="UniProtKB-KW"/>
</dbReference>
<evidence type="ECO:0000259" key="10">
    <source>
        <dbReference type="Pfam" id="PF00082"/>
    </source>
</evidence>
<protein>
    <submittedName>
        <fullName evidence="13">Subtilisin-like protein</fullName>
    </submittedName>
</protein>
<dbReference type="Proteomes" id="UP001174694">
    <property type="component" value="Unassembled WGS sequence"/>
</dbReference>
<evidence type="ECO:0000256" key="9">
    <source>
        <dbReference type="SAM" id="SignalP"/>
    </source>
</evidence>
<accession>A0AA38RWL3</accession>
<evidence type="ECO:0000256" key="1">
    <source>
        <dbReference type="ARBA" id="ARBA00011073"/>
    </source>
</evidence>
<dbReference type="SUPFAM" id="SSF52743">
    <property type="entry name" value="Subtilisin-like"/>
    <property type="match status" value="1"/>
</dbReference>
<reference evidence="13" key="1">
    <citation type="submission" date="2022-07" db="EMBL/GenBank/DDBJ databases">
        <title>Fungi with potential for degradation of polypropylene.</title>
        <authorList>
            <person name="Gostincar C."/>
        </authorList>
    </citation>
    <scope>NUCLEOTIDE SEQUENCE</scope>
    <source>
        <strain evidence="13">EXF-13308</strain>
    </source>
</reference>
<keyword evidence="2" id="KW-0964">Secreted</keyword>
<dbReference type="GO" id="GO:0016020">
    <property type="term" value="C:membrane"/>
    <property type="evidence" value="ECO:0007669"/>
    <property type="project" value="InterPro"/>
</dbReference>
<sequence length="898" mass="96766">MRLLTPSVAFLLVGGSFAFNRRQDTEAATNNTLQGRVAKSFIIEYAPGHAKRQDGIASTEGIKIVKIFDSDIFSGATIETDSYNLDGLQALPEVARAWANERVQLAPVQPQVTNDLGSYVNYTTHNATGVNKLHAQGIFGKGVKVGVVDTGTWYLHPALGGGFGPGFKVAGGYDLVGNLYWPALGDKEPDSDPLDQQGHGTHVAGIIAGKTDTFVGVAPEATIYSYKVFAQLDSTDSATLIDAFLAAYKDGVDIITSSIGVVDGWATNAWAEVASRLVDEGIVVTISAGNDGDSGPAYLGSGASGRNVLGVASVETEVFPMIPFGANITVDGQTNRTTLGYVPSTYYFPSYVVDWPIVPLTFNASEPADGCNPWPAGTQNLTGVIPLVRRGTCTFQTKQENLAALGAEFMLFYNNENPLITPGTQDVDTLIALIPADMGAAIIDIVKAGGSVTGDFSVNPETPVGIADPTAGRPNTYTSWGPLYDLTMKPDIAAPGGNIFSTWPDDSYAILSGTSMACPYVAGVAALYIGAHGGRDVHGKTFAKTLANRIISSGLSVPWSDGTDKDYGFSASVAQVGNGLVNGFKVVNYTTALDFEKFALNDTRYFSRYHDLTVTNNGVEDVSYTFSSESAAGVEIIGFYPDYSGTPAKRVNKFTELVPMSLPAQVSLPRGFTLKPGQSKTVSINFDNPDKLGWNATNLPLYSGKVVLSSSVGEQLSVPYMGLGADLKRQLTPIYAVGYPFSKSSVYFTDIQVKPYWTFNLSLTQQDFPKIYTTIIWGAKEVRWDIFEEDWSESQWSYPPVPGENGYIGPATYWVGVGSTSYFDPRYYDPNDTATYPVTDIYRSSPEFWWFGKLGNGSQIELGNYTMRFATLHPFGDPTHADNWDVFKVPKISVLGKY</sequence>
<dbReference type="Gene3D" id="3.40.50.200">
    <property type="entry name" value="Peptidase S8/S53 domain"/>
    <property type="match status" value="1"/>
</dbReference>
<dbReference type="InterPro" id="IPR010435">
    <property type="entry name" value="C5a/SBT2-like_Fn3"/>
</dbReference>
<evidence type="ECO:0000259" key="12">
    <source>
        <dbReference type="Pfam" id="PF06280"/>
    </source>
</evidence>
<evidence type="ECO:0000256" key="6">
    <source>
        <dbReference type="ARBA" id="ARBA00022825"/>
    </source>
</evidence>
<comment type="caution">
    <text evidence="13">The sequence shown here is derived from an EMBL/GenBank/DDBJ whole genome shotgun (WGS) entry which is preliminary data.</text>
</comment>
<dbReference type="InterPro" id="IPR013783">
    <property type="entry name" value="Ig-like_fold"/>
</dbReference>
<feature type="signal peptide" evidence="9">
    <location>
        <begin position="1"/>
        <end position="18"/>
    </location>
</feature>
<comment type="similarity">
    <text evidence="1 8">Belongs to the peptidase S8 family.</text>
</comment>
<dbReference type="InterPro" id="IPR003137">
    <property type="entry name" value="PA_domain"/>
</dbReference>
<dbReference type="GO" id="GO:0004252">
    <property type="term" value="F:serine-type endopeptidase activity"/>
    <property type="evidence" value="ECO:0007669"/>
    <property type="project" value="UniProtKB-UniRule"/>
</dbReference>
<feature type="active site" description="Charge relay system" evidence="7 8">
    <location>
        <position position="199"/>
    </location>
</feature>
<dbReference type="PROSITE" id="PS00138">
    <property type="entry name" value="SUBTILASE_SER"/>
    <property type="match status" value="1"/>
</dbReference>
<dbReference type="Pfam" id="PF02225">
    <property type="entry name" value="PA"/>
    <property type="match status" value="1"/>
</dbReference>
<dbReference type="PROSITE" id="PS00137">
    <property type="entry name" value="SUBTILASE_HIS"/>
    <property type="match status" value="1"/>
</dbReference>
<keyword evidence="5 8" id="KW-0378">Hydrolase</keyword>
<organism evidence="13 14">
    <name type="scientific">Pleurostoma richardsiae</name>
    <dbReference type="NCBI Taxonomy" id="41990"/>
    <lineage>
        <taxon>Eukaryota</taxon>
        <taxon>Fungi</taxon>
        <taxon>Dikarya</taxon>
        <taxon>Ascomycota</taxon>
        <taxon>Pezizomycotina</taxon>
        <taxon>Sordariomycetes</taxon>
        <taxon>Sordariomycetidae</taxon>
        <taxon>Calosphaeriales</taxon>
        <taxon>Pleurostomataceae</taxon>
        <taxon>Pleurostoma</taxon>
    </lineage>
</organism>
<proteinExistence type="inferred from homology"/>
<name>A0AA38RWL3_9PEZI</name>
<evidence type="ECO:0000256" key="3">
    <source>
        <dbReference type="ARBA" id="ARBA00022670"/>
    </source>
</evidence>
<feature type="domain" description="Peptidase S8/S53" evidence="10">
    <location>
        <begin position="140"/>
        <end position="537"/>
    </location>
</feature>
<dbReference type="PANTHER" id="PTHR43806">
    <property type="entry name" value="PEPTIDASE S8"/>
    <property type="match status" value="1"/>
</dbReference>
<dbReference type="InterPro" id="IPR034187">
    <property type="entry name" value="Peptidases_S8_5"/>
</dbReference>
<evidence type="ECO:0000256" key="5">
    <source>
        <dbReference type="ARBA" id="ARBA00022801"/>
    </source>
</evidence>
<evidence type="ECO:0000256" key="4">
    <source>
        <dbReference type="ARBA" id="ARBA00022729"/>
    </source>
</evidence>
<evidence type="ECO:0000313" key="14">
    <source>
        <dbReference type="Proteomes" id="UP001174694"/>
    </source>
</evidence>
<keyword evidence="2" id="KW-0134">Cell wall</keyword>
<dbReference type="InterPro" id="IPR022398">
    <property type="entry name" value="Peptidase_S8_His-AS"/>
</dbReference>
<dbReference type="Pfam" id="PF06280">
    <property type="entry name" value="fn3_5"/>
    <property type="match status" value="1"/>
</dbReference>
<evidence type="ECO:0000256" key="8">
    <source>
        <dbReference type="PROSITE-ProRule" id="PRU01240"/>
    </source>
</evidence>
<dbReference type="Gene3D" id="3.50.30.30">
    <property type="match status" value="1"/>
</dbReference>
<dbReference type="InterPro" id="IPR015500">
    <property type="entry name" value="Peptidase_S8_subtilisin-rel"/>
</dbReference>
<dbReference type="AlphaFoldDB" id="A0AA38RWL3"/>
<dbReference type="InterPro" id="IPR036852">
    <property type="entry name" value="Peptidase_S8/S53_dom_sf"/>
</dbReference>
<dbReference type="PROSITE" id="PS51892">
    <property type="entry name" value="SUBTILASE"/>
    <property type="match status" value="1"/>
</dbReference>